<evidence type="ECO:0000256" key="1">
    <source>
        <dbReference type="ARBA" id="ARBA00004141"/>
    </source>
</evidence>
<evidence type="ECO:0000256" key="11">
    <source>
        <dbReference type="SAM" id="Phobius"/>
    </source>
</evidence>
<organism evidence="13 14">
    <name type="scientific">Talaromyces islandicus</name>
    <name type="common">Penicillium islandicum</name>
    <dbReference type="NCBI Taxonomy" id="28573"/>
    <lineage>
        <taxon>Eukaryota</taxon>
        <taxon>Fungi</taxon>
        <taxon>Dikarya</taxon>
        <taxon>Ascomycota</taxon>
        <taxon>Pezizomycotina</taxon>
        <taxon>Eurotiomycetes</taxon>
        <taxon>Eurotiomycetidae</taxon>
        <taxon>Eurotiales</taxon>
        <taxon>Trichocomaceae</taxon>
        <taxon>Talaromyces</taxon>
        <taxon>Talaromyces sect. Islandici</taxon>
    </lineage>
</organism>
<dbReference type="GO" id="GO:0006879">
    <property type="term" value="P:intracellular iron ion homeostasis"/>
    <property type="evidence" value="ECO:0007669"/>
    <property type="project" value="TreeGrafter"/>
</dbReference>
<dbReference type="OMA" id="GWYMYYF"/>
<dbReference type="Pfam" id="PF01794">
    <property type="entry name" value="Ferric_reduct"/>
    <property type="match status" value="1"/>
</dbReference>
<dbReference type="OrthoDB" id="4226077at2759"/>
<keyword evidence="9 11" id="KW-0472">Membrane</keyword>
<dbReference type="InterPro" id="IPR013130">
    <property type="entry name" value="Fe3_Rdtase_TM_dom"/>
</dbReference>
<name>A0A0U1M7V9_TALIS</name>
<dbReference type="SFLD" id="SFLDS00052">
    <property type="entry name" value="Ferric_Reductase_Domain"/>
    <property type="match status" value="1"/>
</dbReference>
<evidence type="ECO:0000256" key="4">
    <source>
        <dbReference type="ARBA" id="ARBA00022692"/>
    </source>
</evidence>
<dbReference type="InterPro" id="IPR017927">
    <property type="entry name" value="FAD-bd_FR_type"/>
</dbReference>
<dbReference type="InterPro" id="IPR013121">
    <property type="entry name" value="Fe_red_NAD-bd_6"/>
</dbReference>
<dbReference type="Gene3D" id="3.40.50.80">
    <property type="entry name" value="Nucleotide-binding domain of ferredoxin-NADP reductase (FNR) module"/>
    <property type="match status" value="1"/>
</dbReference>
<evidence type="ECO:0000256" key="6">
    <source>
        <dbReference type="ARBA" id="ARBA00022989"/>
    </source>
</evidence>
<evidence type="ECO:0000256" key="5">
    <source>
        <dbReference type="ARBA" id="ARBA00022982"/>
    </source>
</evidence>
<proteinExistence type="inferred from homology"/>
<dbReference type="GO" id="GO:0006826">
    <property type="term" value="P:iron ion transport"/>
    <property type="evidence" value="ECO:0007669"/>
    <property type="project" value="TreeGrafter"/>
</dbReference>
<feature type="domain" description="FAD-binding FR-type" evidence="12">
    <location>
        <begin position="174"/>
        <end position="311"/>
    </location>
</feature>
<keyword evidence="14" id="KW-1185">Reference proteome</keyword>
<evidence type="ECO:0000256" key="3">
    <source>
        <dbReference type="ARBA" id="ARBA00022448"/>
    </source>
</evidence>
<evidence type="ECO:0000256" key="7">
    <source>
        <dbReference type="ARBA" id="ARBA00023002"/>
    </source>
</evidence>
<dbReference type="InterPro" id="IPR039261">
    <property type="entry name" value="FNR_nucleotide-bd"/>
</dbReference>
<keyword evidence="4 11" id="KW-0812">Transmembrane</keyword>
<dbReference type="InterPro" id="IPR013112">
    <property type="entry name" value="FAD-bd_8"/>
</dbReference>
<keyword evidence="6 11" id="KW-1133">Transmembrane helix</keyword>
<dbReference type="Pfam" id="PF08030">
    <property type="entry name" value="NAD_binding_6"/>
    <property type="match status" value="1"/>
</dbReference>
<evidence type="ECO:0000256" key="10">
    <source>
        <dbReference type="ARBA" id="ARBA00023180"/>
    </source>
</evidence>
<accession>A0A0U1M7V9</accession>
<keyword evidence="7" id="KW-0560">Oxidoreductase</keyword>
<protein>
    <recommendedName>
        <fullName evidence="12">FAD-binding FR-type domain-containing protein</fullName>
    </recommendedName>
</protein>
<dbReference type="EMBL" id="CVMT01000009">
    <property type="protein sequence ID" value="CRG91442.1"/>
    <property type="molecule type" value="Genomic_DNA"/>
</dbReference>
<dbReference type="PANTHER" id="PTHR32361:SF9">
    <property type="entry name" value="FERRIC REDUCTASE TRANSMEMBRANE COMPONENT 3-RELATED"/>
    <property type="match status" value="1"/>
</dbReference>
<feature type="transmembrane region" description="Helical" evidence="11">
    <location>
        <begin position="140"/>
        <end position="159"/>
    </location>
</feature>
<keyword evidence="8" id="KW-0406">Ion transport</keyword>
<reference evidence="13 14" key="1">
    <citation type="submission" date="2015-04" db="EMBL/GenBank/DDBJ databases">
        <authorList>
            <person name="Syromyatnikov M.Y."/>
            <person name="Popov V.N."/>
        </authorList>
    </citation>
    <scope>NUCLEOTIDE SEQUENCE [LARGE SCALE GENOMIC DNA]</scope>
    <source>
        <strain evidence="13">WF-38-12</strain>
    </source>
</reference>
<keyword evidence="10" id="KW-0325">Glycoprotein</keyword>
<evidence type="ECO:0000313" key="14">
    <source>
        <dbReference type="Proteomes" id="UP000054383"/>
    </source>
</evidence>
<dbReference type="GO" id="GO:0015677">
    <property type="term" value="P:copper ion import"/>
    <property type="evidence" value="ECO:0007669"/>
    <property type="project" value="TreeGrafter"/>
</dbReference>
<dbReference type="InterPro" id="IPR051410">
    <property type="entry name" value="Ferric/Cupric_Reductase"/>
</dbReference>
<feature type="transmembrane region" description="Helical" evidence="11">
    <location>
        <begin position="109"/>
        <end position="128"/>
    </location>
</feature>
<comment type="subcellular location">
    <subcellularLocation>
        <location evidence="1">Membrane</location>
        <topology evidence="1">Multi-pass membrane protein</topology>
    </subcellularLocation>
</comment>
<evidence type="ECO:0000256" key="8">
    <source>
        <dbReference type="ARBA" id="ARBA00023065"/>
    </source>
</evidence>
<dbReference type="CDD" id="cd06186">
    <property type="entry name" value="NOX_Duox_like_FAD_NADP"/>
    <property type="match status" value="1"/>
</dbReference>
<dbReference type="GO" id="GO:0005886">
    <property type="term" value="C:plasma membrane"/>
    <property type="evidence" value="ECO:0007669"/>
    <property type="project" value="TreeGrafter"/>
</dbReference>
<dbReference type="Pfam" id="PF08022">
    <property type="entry name" value="FAD_binding_8"/>
    <property type="match status" value="1"/>
</dbReference>
<evidence type="ECO:0000256" key="9">
    <source>
        <dbReference type="ARBA" id="ARBA00023136"/>
    </source>
</evidence>
<dbReference type="PANTHER" id="PTHR32361">
    <property type="entry name" value="FERRIC/CUPRIC REDUCTASE TRANSMEMBRANE COMPONENT"/>
    <property type="match status" value="1"/>
</dbReference>
<dbReference type="GO" id="GO:0000293">
    <property type="term" value="F:ferric-chelate reductase activity"/>
    <property type="evidence" value="ECO:0007669"/>
    <property type="project" value="UniProtKB-ARBA"/>
</dbReference>
<keyword evidence="5" id="KW-0249">Electron transport</keyword>
<sequence length="515" mass="58937">MNVILCCVSYHLFQNNLYWPNTRVQLWRYLADRAGVLAIANMPLVWAFGMRNNVLIWLTGWSFSTFNSFHRWVARVATIEAALHGISYTVELFLDGGKDGYDEEWAEKYWRMGIIAVISMSLLCIFSMYPMRRYKYETFLLFHIAVAVLCIGTLWYHVAIFDGKYNMYIWPCVAVWAFDRFLRLCRLAFGNYSKFEATAMYIRDADLIHVKVPVRGLLRPSAGTYYFLYSIHGLKFWESHPFTLMSWNESQTQSQKRPSMELSFLLRPHDGFTSRLRDYVSQKADNLNETGTSQVPIRIGVEGPYGHTFHVSHYDSILLIAGGTGITVALSHLCTIRDIFAAKGSTKMKACHVRLVWAVRQMTMFDEIYKHEMLSLISSNVFSSNITLEIHTYISGDGENLPSRSNNKANDALRMKEPPEGFLGTEDIKQAATATSKSDTQYDSDSSTQTILIQGRPVVQKLVQEISEQWEADEKKIAVVCCGPGSMVDDVRAGVISSMMKGFHKIDWFPESFHW</sequence>
<dbReference type="Proteomes" id="UP000054383">
    <property type="component" value="Unassembled WGS sequence"/>
</dbReference>
<comment type="similarity">
    <text evidence="2">Belongs to the ferric reductase (FRE) family.</text>
</comment>
<dbReference type="STRING" id="28573.A0A0U1M7V9"/>
<dbReference type="SFLD" id="SFLDG01168">
    <property type="entry name" value="Ferric_reductase_subgroup_(FRE"/>
    <property type="match status" value="1"/>
</dbReference>
<dbReference type="SUPFAM" id="SSF52343">
    <property type="entry name" value="Ferredoxin reductase-like, C-terminal NADP-linked domain"/>
    <property type="match status" value="1"/>
</dbReference>
<evidence type="ECO:0000313" key="13">
    <source>
        <dbReference type="EMBL" id="CRG91442.1"/>
    </source>
</evidence>
<evidence type="ECO:0000259" key="12">
    <source>
        <dbReference type="PROSITE" id="PS51384"/>
    </source>
</evidence>
<gene>
    <name evidence="13" type="ORF">PISL3812_08491</name>
</gene>
<dbReference type="AlphaFoldDB" id="A0A0U1M7V9"/>
<evidence type="ECO:0000256" key="2">
    <source>
        <dbReference type="ARBA" id="ARBA00006278"/>
    </source>
</evidence>
<keyword evidence="3" id="KW-0813">Transport</keyword>
<dbReference type="PROSITE" id="PS51384">
    <property type="entry name" value="FAD_FR"/>
    <property type="match status" value="1"/>
</dbReference>